<dbReference type="InterPro" id="IPR024079">
    <property type="entry name" value="MetalloPept_cat_dom_sf"/>
</dbReference>
<feature type="domain" description="Peptidase M13 N-terminal" evidence="2">
    <location>
        <begin position="37"/>
        <end position="181"/>
    </location>
</feature>
<organism evidence="3 4">
    <name type="scientific">Haemaphysalis longicornis</name>
    <name type="common">Bush tick</name>
    <dbReference type="NCBI Taxonomy" id="44386"/>
    <lineage>
        <taxon>Eukaryota</taxon>
        <taxon>Metazoa</taxon>
        <taxon>Ecdysozoa</taxon>
        <taxon>Arthropoda</taxon>
        <taxon>Chelicerata</taxon>
        <taxon>Arachnida</taxon>
        <taxon>Acari</taxon>
        <taxon>Parasitiformes</taxon>
        <taxon>Ixodida</taxon>
        <taxon>Ixodoidea</taxon>
        <taxon>Ixodidae</taxon>
        <taxon>Haemaphysalinae</taxon>
        <taxon>Haemaphysalis</taxon>
    </lineage>
</organism>
<dbReference type="GO" id="GO:0006508">
    <property type="term" value="P:proteolysis"/>
    <property type="evidence" value="ECO:0007669"/>
    <property type="project" value="InterPro"/>
</dbReference>
<dbReference type="Pfam" id="PF05649">
    <property type="entry name" value="Peptidase_M13_N"/>
    <property type="match status" value="1"/>
</dbReference>
<dbReference type="VEuPathDB" id="VectorBase:HLOH_050998"/>
<dbReference type="GO" id="GO:0004222">
    <property type="term" value="F:metalloendopeptidase activity"/>
    <property type="evidence" value="ECO:0007669"/>
    <property type="project" value="InterPro"/>
</dbReference>
<dbReference type="InterPro" id="IPR000718">
    <property type="entry name" value="Peptidase_M13"/>
</dbReference>
<dbReference type="AlphaFoldDB" id="A0A9J6FBE1"/>
<proteinExistence type="inferred from homology"/>
<dbReference type="Gene3D" id="1.10.1380.10">
    <property type="entry name" value="Neutral endopeptidase , domain2"/>
    <property type="match status" value="1"/>
</dbReference>
<evidence type="ECO:0000313" key="3">
    <source>
        <dbReference type="EMBL" id="KAH9359880.1"/>
    </source>
</evidence>
<dbReference type="Gene3D" id="3.40.390.10">
    <property type="entry name" value="Collagenase (Catalytic Domain)"/>
    <property type="match status" value="1"/>
</dbReference>
<gene>
    <name evidence="3" type="ORF">HPB48_014408</name>
</gene>
<reference evidence="3 4" key="1">
    <citation type="journal article" date="2020" name="Cell">
        <title>Large-Scale Comparative Analyses of Tick Genomes Elucidate Their Genetic Diversity and Vector Capacities.</title>
        <authorList>
            <consortium name="Tick Genome and Microbiome Consortium (TIGMIC)"/>
            <person name="Jia N."/>
            <person name="Wang J."/>
            <person name="Shi W."/>
            <person name="Du L."/>
            <person name="Sun Y."/>
            <person name="Zhan W."/>
            <person name="Jiang J.F."/>
            <person name="Wang Q."/>
            <person name="Zhang B."/>
            <person name="Ji P."/>
            <person name="Bell-Sakyi L."/>
            <person name="Cui X.M."/>
            <person name="Yuan T.T."/>
            <person name="Jiang B.G."/>
            <person name="Yang W.F."/>
            <person name="Lam T.T."/>
            <person name="Chang Q.C."/>
            <person name="Ding S.J."/>
            <person name="Wang X.J."/>
            <person name="Zhu J.G."/>
            <person name="Ruan X.D."/>
            <person name="Zhao L."/>
            <person name="Wei J.T."/>
            <person name="Ye R.Z."/>
            <person name="Que T.C."/>
            <person name="Du C.H."/>
            <person name="Zhou Y.H."/>
            <person name="Cheng J.X."/>
            <person name="Dai P.F."/>
            <person name="Guo W.B."/>
            <person name="Han X.H."/>
            <person name="Huang E.J."/>
            <person name="Li L.F."/>
            <person name="Wei W."/>
            <person name="Gao Y.C."/>
            <person name="Liu J.Z."/>
            <person name="Shao H.Z."/>
            <person name="Wang X."/>
            <person name="Wang C.C."/>
            <person name="Yang T.C."/>
            <person name="Huo Q.B."/>
            <person name="Li W."/>
            <person name="Chen H.Y."/>
            <person name="Chen S.E."/>
            <person name="Zhou L.G."/>
            <person name="Ni X.B."/>
            <person name="Tian J.H."/>
            <person name="Sheng Y."/>
            <person name="Liu T."/>
            <person name="Pan Y.S."/>
            <person name="Xia L.Y."/>
            <person name="Li J."/>
            <person name="Zhao F."/>
            <person name="Cao W.C."/>
        </authorList>
    </citation>
    <scope>NUCLEOTIDE SEQUENCE [LARGE SCALE GENOMIC DNA]</scope>
    <source>
        <strain evidence="3">HaeL-2018</strain>
    </source>
</reference>
<evidence type="ECO:0000313" key="4">
    <source>
        <dbReference type="Proteomes" id="UP000821853"/>
    </source>
</evidence>
<dbReference type="InterPro" id="IPR008753">
    <property type="entry name" value="Peptidase_M13_N"/>
</dbReference>
<sequence length="301" mass="34364">MSFFWLADWLFPWCDHPSHCFDFGAELEASVDKRVDPCDNFYDHVCGFWNGSHGYTMNQFHLLSERTKYVSTARACNRLLLFEELEKSPGSSPFTAGARVRAGYQGCLAVVAQQQEHGDVLRQVFAEFHLDWPSLAPPRKEFHFLRFLVGLSLRYDMHVLIKLYLEAYLLTDEGYSLAVSNSDSWAWQDSTPNCLRAVVGGANVNAAVLAERIARVRADLRALDLIARSQYLYSPRYYQFQELPALTRGHINVSTWLDVLNGFLTPDRQPFSSFRHIKNLGNGMTSMIMIILLIWDGDAHA</sequence>
<evidence type="ECO:0000259" key="2">
    <source>
        <dbReference type="Pfam" id="PF05649"/>
    </source>
</evidence>
<dbReference type="OrthoDB" id="6494033at2759"/>
<name>A0A9J6FBE1_HAELO</name>
<comment type="similarity">
    <text evidence="1">Belongs to the peptidase M13 family.</text>
</comment>
<keyword evidence="4" id="KW-1185">Reference proteome</keyword>
<dbReference type="InterPro" id="IPR042089">
    <property type="entry name" value="Peptidase_M13_dom_2"/>
</dbReference>
<evidence type="ECO:0000256" key="1">
    <source>
        <dbReference type="ARBA" id="ARBA00007357"/>
    </source>
</evidence>
<dbReference type="Proteomes" id="UP000821853">
    <property type="component" value="Chromosome 1"/>
</dbReference>
<accession>A0A9J6FBE1</accession>
<comment type="caution">
    <text evidence="3">The sequence shown here is derived from an EMBL/GenBank/DDBJ whole genome shotgun (WGS) entry which is preliminary data.</text>
</comment>
<dbReference type="EMBL" id="JABSTR010000001">
    <property type="protein sequence ID" value="KAH9359880.1"/>
    <property type="molecule type" value="Genomic_DNA"/>
</dbReference>
<protein>
    <recommendedName>
        <fullName evidence="2">Peptidase M13 N-terminal domain-containing protein</fullName>
    </recommendedName>
</protein>
<dbReference type="PROSITE" id="PS51885">
    <property type="entry name" value="NEPRILYSIN"/>
    <property type="match status" value="1"/>
</dbReference>
<dbReference type="SUPFAM" id="SSF55486">
    <property type="entry name" value="Metalloproteases ('zincins'), catalytic domain"/>
    <property type="match status" value="1"/>
</dbReference>